<sequence length="1315" mass="144651">MLNCPPLLELQLQRTVTQIMAEDSKSAPELTVETKSRPPERKPAFSDYTRVFTYATKPDYFFYTIASLASIGAGITMPLMNIIFGQLVGQFTDFFRDSSAISQNDFKQILNKQALYIMALFFVRWALSAINKFCFRMIGIRLSSAIRRHYLESLFAQPIHVIDSLPAGAPATAITATSNTLQIGVSDRLGVFLQYISTIISALVISFTWSWDLTLVTSSLLLYLIIILCIFMPILIKGQAATLKSDAQGNSVASEALGVMRLVMSCGAQSRIFSRYQTWVLKAKKEGQKTAPVIGMQVGGMFFGVFGAFGLAFWYGTQRYASGHISNAGVVVVVLMSVMLIFNSVERISTPLIAVSKAMVAACELFTVIDAPQPPLGSVIPESTSEDLIFNNVVFEYPSRPGVKALDGLNLRIRSGKNTALVGPSGSGKSTVVALLERWYSLRSHYALPKVTVAQAEANPSEDEKRDAVSSESEDPSVPALSGSVSFGTHDLEDIDLKWWRSQIGLVQQEPFLFNETIYKNVANGLIGTEYEDESESRKRELVRDACNEACAHEFISRLPDGYNTRVGDGGAKLSGGQKQRIAIARSIIKKPKIIILDEATSAIDVQSEKHVQEALERLVKNHTTITIAHRLSTIKKADHIVVLKRGQAVEEGTHQELLGIEGGVYSGLVRAQALLSTGEGEEERSSAETKVAPSENVGNLTEKAPHTVQTETSQSRDPTKRDRGFIYSLAVMLSEQRAQWRNMLNLVISAMAVAAGTPLQAWLFAKAIAVFILEGDELKAKSNFWGLMWLALAGGFGLAWFSQTWNSVHLQYGISAAYKQQYFRDMLQQRLSFHDEEDNAHGTLSYRISSDAKQLEELFGLNLAAALTGVFTFTGCIIIALIFSWKLGLVAAFATMPVMVGAGLWRYRHEVQFDQMNSAVFKESSLFATEAIGSIRTVSSLGMERVINARYAKLLSEHVQTALRKAQWTAPVYGFADSVSLGCQALVFWYGGSLLSKGELSMDAFFVCFMAIMQGSESSSQILSVSPDFAQAIAAANRIRSCHESAVLNEMLFEGGSGLGEDLSGNVRLELKDVSFKYPTRNIPVFDHLNLCIEKEQYVAFVGPSGSGKTSIISLLERFYDPEQGGGQILCNDVDIKDLSLSKYRSMLSLVPQEPTMLQGSIRENILFGISNPESISNEMIHDVCRDAFIHDFIVSLPEGYDTDVGQKGVSMSGGQKQRIAIARALIRNPKVLLLDEATSALDSESEKIVQAAFEKARKGRSMVAIAHRLSTIQDADVIFVLDQGQIVEKGTHFELMKKKGIYFTMCESQALDR</sequence>
<dbReference type="PROSITE" id="PS00211">
    <property type="entry name" value="ABC_TRANSPORTER_1"/>
    <property type="match status" value="2"/>
</dbReference>
<comment type="subcellular location">
    <subcellularLocation>
        <location evidence="1">Membrane</location>
        <topology evidence="1">Multi-pass membrane protein</topology>
    </subcellularLocation>
</comment>
<evidence type="ECO:0000256" key="8">
    <source>
        <dbReference type="ARBA" id="ARBA00022989"/>
    </source>
</evidence>
<dbReference type="CDD" id="cd18578">
    <property type="entry name" value="ABC_6TM_Pgp_ABCB1_D2_like"/>
    <property type="match status" value="1"/>
</dbReference>
<feature type="domain" description="ABC transmembrane type-1" evidence="13">
    <location>
        <begin position="747"/>
        <end position="1032"/>
    </location>
</feature>
<evidence type="ECO:0000256" key="2">
    <source>
        <dbReference type="ARBA" id="ARBA00007577"/>
    </source>
</evidence>
<dbReference type="PANTHER" id="PTHR43394">
    <property type="entry name" value="ATP-DEPENDENT PERMEASE MDL1, MITOCHONDRIAL"/>
    <property type="match status" value="1"/>
</dbReference>
<evidence type="ECO:0000259" key="12">
    <source>
        <dbReference type="PROSITE" id="PS50893"/>
    </source>
</evidence>
<feature type="transmembrane region" description="Helical" evidence="11">
    <location>
        <begin position="859"/>
        <end position="884"/>
    </location>
</feature>
<evidence type="ECO:0000256" key="7">
    <source>
        <dbReference type="ARBA" id="ARBA00022840"/>
    </source>
</evidence>
<dbReference type="Proteomes" id="UP000766486">
    <property type="component" value="Unassembled WGS sequence"/>
</dbReference>
<feature type="transmembrane region" description="Helical" evidence="11">
    <location>
        <begin position="215"/>
        <end position="236"/>
    </location>
</feature>
<dbReference type="InterPro" id="IPR039421">
    <property type="entry name" value="Type_1_exporter"/>
</dbReference>
<comment type="caution">
    <text evidence="14">The sequence shown here is derived from an EMBL/GenBank/DDBJ whole genome shotgun (WGS) entry which is preliminary data.</text>
</comment>
<dbReference type="SMART" id="SM00382">
    <property type="entry name" value="AAA"/>
    <property type="match status" value="2"/>
</dbReference>
<feature type="transmembrane region" description="Helical" evidence="11">
    <location>
        <begin position="60"/>
        <end position="84"/>
    </location>
</feature>
<evidence type="ECO:0000256" key="9">
    <source>
        <dbReference type="ARBA" id="ARBA00023136"/>
    </source>
</evidence>
<proteinExistence type="inferred from homology"/>
<evidence type="ECO:0000259" key="13">
    <source>
        <dbReference type="PROSITE" id="PS50929"/>
    </source>
</evidence>
<comment type="similarity">
    <text evidence="2">Belongs to the ABC transporter superfamily. ABCB family. Multidrug resistance exporter (TC 3.A.1.201) subfamily.</text>
</comment>
<keyword evidence="7" id="KW-0067">ATP-binding</keyword>
<feature type="domain" description="ABC transmembrane type-1" evidence="13">
    <location>
        <begin position="65"/>
        <end position="357"/>
    </location>
</feature>
<feature type="transmembrane region" description="Helical" evidence="11">
    <location>
        <begin position="114"/>
        <end position="135"/>
    </location>
</feature>
<dbReference type="InterPro" id="IPR003439">
    <property type="entry name" value="ABC_transporter-like_ATP-bd"/>
</dbReference>
<dbReference type="InterPro" id="IPR027417">
    <property type="entry name" value="P-loop_NTPase"/>
</dbReference>
<evidence type="ECO:0000256" key="6">
    <source>
        <dbReference type="ARBA" id="ARBA00022741"/>
    </source>
</evidence>
<protein>
    <recommendedName>
        <fullName evidence="16">ABC transporter</fullName>
    </recommendedName>
</protein>
<reference evidence="14 15" key="1">
    <citation type="submission" date="2019-06" db="EMBL/GenBank/DDBJ databases">
        <authorList>
            <person name="Broberg M."/>
        </authorList>
    </citation>
    <scope>NUCLEOTIDE SEQUENCE [LARGE SCALE GENOMIC DNA]</scope>
</reference>
<evidence type="ECO:0000313" key="15">
    <source>
        <dbReference type="Proteomes" id="UP000766486"/>
    </source>
</evidence>
<feature type="region of interest" description="Disordered" evidence="10">
    <location>
        <begin position="455"/>
        <end position="485"/>
    </location>
</feature>
<accession>A0ABY6UDP3</accession>
<feature type="transmembrane region" description="Helical" evidence="11">
    <location>
        <begin position="293"/>
        <end position="315"/>
    </location>
</feature>
<dbReference type="Gene3D" id="3.40.50.300">
    <property type="entry name" value="P-loop containing nucleotide triphosphate hydrolases"/>
    <property type="match status" value="2"/>
</dbReference>
<dbReference type="PROSITE" id="PS50893">
    <property type="entry name" value="ABC_TRANSPORTER_2"/>
    <property type="match status" value="2"/>
</dbReference>
<organism evidence="14 15">
    <name type="scientific">Bionectria ochroleuca</name>
    <name type="common">Gliocladium roseum</name>
    <dbReference type="NCBI Taxonomy" id="29856"/>
    <lineage>
        <taxon>Eukaryota</taxon>
        <taxon>Fungi</taxon>
        <taxon>Dikarya</taxon>
        <taxon>Ascomycota</taxon>
        <taxon>Pezizomycotina</taxon>
        <taxon>Sordariomycetes</taxon>
        <taxon>Hypocreomycetidae</taxon>
        <taxon>Hypocreales</taxon>
        <taxon>Bionectriaceae</taxon>
        <taxon>Clonostachys</taxon>
    </lineage>
</organism>
<feature type="compositionally biased region" description="Polar residues" evidence="10">
    <location>
        <begin position="708"/>
        <end position="717"/>
    </location>
</feature>
<dbReference type="CDD" id="cd18577">
    <property type="entry name" value="ABC_6TM_Pgp_ABCB1_D1_like"/>
    <property type="match status" value="1"/>
</dbReference>
<dbReference type="Gene3D" id="1.20.1560.10">
    <property type="entry name" value="ABC transporter type 1, transmembrane domain"/>
    <property type="match status" value="1"/>
</dbReference>
<evidence type="ECO:0000256" key="3">
    <source>
        <dbReference type="ARBA" id="ARBA00022448"/>
    </source>
</evidence>
<evidence type="ECO:0000256" key="11">
    <source>
        <dbReference type="SAM" id="Phobius"/>
    </source>
</evidence>
<keyword evidence="6" id="KW-0547">Nucleotide-binding</keyword>
<keyword evidence="4 11" id="KW-0812">Transmembrane</keyword>
<evidence type="ECO:0000256" key="1">
    <source>
        <dbReference type="ARBA" id="ARBA00004141"/>
    </source>
</evidence>
<evidence type="ECO:0000313" key="14">
    <source>
        <dbReference type="EMBL" id="VUC29289.1"/>
    </source>
</evidence>
<dbReference type="SUPFAM" id="SSF52540">
    <property type="entry name" value="P-loop containing nucleoside triphosphate hydrolases"/>
    <property type="match status" value="3"/>
</dbReference>
<feature type="transmembrane region" description="Helical" evidence="11">
    <location>
        <begin position="744"/>
        <end position="765"/>
    </location>
</feature>
<dbReference type="Pfam" id="PF00664">
    <property type="entry name" value="ABC_membrane"/>
    <property type="match status" value="2"/>
</dbReference>
<dbReference type="InterPro" id="IPR003593">
    <property type="entry name" value="AAA+_ATPase"/>
</dbReference>
<feature type="transmembrane region" description="Helical" evidence="11">
    <location>
        <begin position="321"/>
        <end position="342"/>
    </location>
</feature>
<evidence type="ECO:0000256" key="4">
    <source>
        <dbReference type="ARBA" id="ARBA00022692"/>
    </source>
</evidence>
<evidence type="ECO:0000256" key="5">
    <source>
        <dbReference type="ARBA" id="ARBA00022737"/>
    </source>
</evidence>
<gene>
    <name evidence="14" type="ORF">CLO192961_LOCUS252343</name>
</gene>
<feature type="domain" description="ABC transporter" evidence="12">
    <location>
        <begin position="1070"/>
        <end position="1310"/>
    </location>
</feature>
<dbReference type="Pfam" id="PF00005">
    <property type="entry name" value="ABC_tran"/>
    <property type="match status" value="2"/>
</dbReference>
<dbReference type="PANTHER" id="PTHR43394:SF11">
    <property type="entry name" value="ATP-BINDING CASSETTE TRANSPORTER"/>
    <property type="match status" value="1"/>
</dbReference>
<dbReference type="InterPro" id="IPR017871">
    <property type="entry name" value="ABC_transporter-like_CS"/>
</dbReference>
<keyword evidence="15" id="KW-1185">Reference proteome</keyword>
<keyword evidence="8 11" id="KW-1133">Transmembrane helix</keyword>
<dbReference type="PROSITE" id="PS50929">
    <property type="entry name" value="ABC_TM1F"/>
    <property type="match status" value="2"/>
</dbReference>
<feature type="transmembrane region" description="Helical" evidence="11">
    <location>
        <begin position="189"/>
        <end position="209"/>
    </location>
</feature>
<dbReference type="InterPro" id="IPR036640">
    <property type="entry name" value="ABC1_TM_sf"/>
</dbReference>
<feature type="domain" description="ABC transporter" evidence="12">
    <location>
        <begin position="388"/>
        <end position="671"/>
    </location>
</feature>
<dbReference type="CDD" id="cd03249">
    <property type="entry name" value="ABC_MTABC3_MDL1_MDL2"/>
    <property type="match status" value="1"/>
</dbReference>
<evidence type="ECO:0008006" key="16">
    <source>
        <dbReference type="Google" id="ProtNLM"/>
    </source>
</evidence>
<evidence type="ECO:0000256" key="10">
    <source>
        <dbReference type="SAM" id="MobiDB-lite"/>
    </source>
</evidence>
<feature type="transmembrane region" description="Helical" evidence="11">
    <location>
        <begin position="890"/>
        <end position="908"/>
    </location>
</feature>
<feature type="transmembrane region" description="Helical" evidence="11">
    <location>
        <begin position="785"/>
        <end position="802"/>
    </location>
</feature>
<keyword evidence="5" id="KW-0677">Repeat</keyword>
<name>A0ABY6UDP3_BIOOC</name>
<dbReference type="EMBL" id="CABFNS010000798">
    <property type="protein sequence ID" value="VUC29289.1"/>
    <property type="molecule type" value="Genomic_DNA"/>
</dbReference>
<keyword evidence="9 11" id="KW-0472">Membrane</keyword>
<dbReference type="InterPro" id="IPR011527">
    <property type="entry name" value="ABC1_TM_dom"/>
</dbReference>
<dbReference type="SUPFAM" id="SSF90123">
    <property type="entry name" value="ABC transporter transmembrane region"/>
    <property type="match status" value="2"/>
</dbReference>
<keyword evidence="3" id="KW-0813">Transport</keyword>
<feature type="region of interest" description="Disordered" evidence="10">
    <location>
        <begin position="678"/>
        <end position="720"/>
    </location>
</feature>